<dbReference type="Gene3D" id="3.40.50.720">
    <property type="entry name" value="NAD(P)-binding Rossmann-like Domain"/>
    <property type="match status" value="1"/>
</dbReference>
<sequence>MKAIVQTGTGGPEVLSLRDMPLPQPKSGELLVKVSAIAVNHANKLLRNGVFPAPSPFPHVMLGEVEGYIVAVGPDVETFRPGQRVTGVSMEGFAEYAVVHASQAYLLPEGLAVAEGLLSGGFTAHHLLDQAPEPIHSVLITGAAGVIGSFAVQLAQLRGVPVIGAVAGGAEKLDYLRDMGATVAVSHQTENWLQTLQSAAPEGYSLLLEAGGGPIATQLLPLLAPGGTAVLYGNMSAQPVETDGNLLAFRSLKIFGASVFAAAAADKQRWHEEMVEAVINGKLCIPSTGYEFEDYAAAFAALESRQVPGRIVLRME</sequence>
<evidence type="ECO:0000313" key="4">
    <source>
        <dbReference type="EMBL" id="WZN45697.1"/>
    </source>
</evidence>
<dbReference type="SMART" id="SM00829">
    <property type="entry name" value="PKS_ER"/>
    <property type="match status" value="1"/>
</dbReference>
<reference evidence="4 5" key="1">
    <citation type="submission" date="2024-03" db="EMBL/GenBank/DDBJ databases">
        <title>Chitinophaga caseinilytica sp. nov., a casein hydrolysing bacterium isolated from forest soil.</title>
        <authorList>
            <person name="Lee D.S."/>
            <person name="Han D.M."/>
            <person name="Baek J.H."/>
            <person name="Choi D.G."/>
            <person name="Jeon J.H."/>
            <person name="Jeon C.O."/>
        </authorList>
    </citation>
    <scope>NUCLEOTIDE SEQUENCE [LARGE SCALE GENOMIC DNA]</scope>
    <source>
        <strain evidence="4 5">KACC 19118</strain>
    </source>
</reference>
<keyword evidence="1" id="KW-0521">NADP</keyword>
<evidence type="ECO:0000256" key="1">
    <source>
        <dbReference type="ARBA" id="ARBA00022857"/>
    </source>
</evidence>
<dbReference type="InterPro" id="IPR020843">
    <property type="entry name" value="ER"/>
</dbReference>
<keyword evidence="2" id="KW-0560">Oxidoreductase</keyword>
<dbReference type="PANTHER" id="PTHR48106">
    <property type="entry name" value="QUINONE OXIDOREDUCTASE PIG3-RELATED"/>
    <property type="match status" value="1"/>
</dbReference>
<dbReference type="Proteomes" id="UP001449657">
    <property type="component" value="Chromosome"/>
</dbReference>
<evidence type="ECO:0000256" key="2">
    <source>
        <dbReference type="ARBA" id="ARBA00023002"/>
    </source>
</evidence>
<accession>A0ABZ2Z310</accession>
<dbReference type="InterPro" id="IPR013154">
    <property type="entry name" value="ADH-like_N"/>
</dbReference>
<dbReference type="InterPro" id="IPR013149">
    <property type="entry name" value="ADH-like_C"/>
</dbReference>
<gene>
    <name evidence="4" type="ORF">WJU22_22620</name>
</gene>
<dbReference type="EMBL" id="CP150096">
    <property type="protein sequence ID" value="WZN45697.1"/>
    <property type="molecule type" value="Genomic_DNA"/>
</dbReference>
<dbReference type="InterPro" id="IPR036291">
    <property type="entry name" value="NAD(P)-bd_dom_sf"/>
</dbReference>
<dbReference type="InterPro" id="IPR011032">
    <property type="entry name" value="GroES-like_sf"/>
</dbReference>
<evidence type="ECO:0000259" key="3">
    <source>
        <dbReference type="SMART" id="SM00829"/>
    </source>
</evidence>
<keyword evidence="5" id="KW-1185">Reference proteome</keyword>
<evidence type="ECO:0000313" key="5">
    <source>
        <dbReference type="Proteomes" id="UP001449657"/>
    </source>
</evidence>
<dbReference type="Pfam" id="PF00107">
    <property type="entry name" value="ADH_zinc_N"/>
    <property type="match status" value="1"/>
</dbReference>
<protein>
    <submittedName>
        <fullName evidence="4">Zinc-binding alcohol dehydrogenase family protein</fullName>
    </submittedName>
</protein>
<organism evidence="4 5">
    <name type="scientific">Chitinophaga caseinilytica</name>
    <dbReference type="NCBI Taxonomy" id="2267521"/>
    <lineage>
        <taxon>Bacteria</taxon>
        <taxon>Pseudomonadati</taxon>
        <taxon>Bacteroidota</taxon>
        <taxon>Chitinophagia</taxon>
        <taxon>Chitinophagales</taxon>
        <taxon>Chitinophagaceae</taxon>
        <taxon>Chitinophaga</taxon>
    </lineage>
</organism>
<feature type="domain" description="Enoyl reductase (ER)" evidence="3">
    <location>
        <begin position="10"/>
        <end position="313"/>
    </location>
</feature>
<proteinExistence type="predicted"/>
<name>A0ABZ2Z310_9BACT</name>
<dbReference type="RefSeq" id="WP_341840447.1">
    <property type="nucleotide sequence ID" value="NZ_CP149792.1"/>
</dbReference>
<dbReference type="Gene3D" id="3.90.180.10">
    <property type="entry name" value="Medium-chain alcohol dehydrogenases, catalytic domain"/>
    <property type="match status" value="1"/>
</dbReference>
<dbReference type="Pfam" id="PF08240">
    <property type="entry name" value="ADH_N"/>
    <property type="match status" value="1"/>
</dbReference>
<dbReference type="SUPFAM" id="SSF50129">
    <property type="entry name" value="GroES-like"/>
    <property type="match status" value="1"/>
</dbReference>
<dbReference type="SUPFAM" id="SSF51735">
    <property type="entry name" value="NAD(P)-binding Rossmann-fold domains"/>
    <property type="match status" value="1"/>
</dbReference>